<gene>
    <name evidence="5" type="primary">cheB</name>
    <name evidence="10" type="ORF">ACFSJC_09685</name>
</gene>
<evidence type="ECO:0000256" key="4">
    <source>
        <dbReference type="ARBA" id="ARBA00048267"/>
    </source>
</evidence>
<feature type="active site" evidence="5 6">
    <location>
        <position position="200"/>
    </location>
</feature>
<dbReference type="EC" id="3.5.1.44" evidence="5"/>
<dbReference type="SUPFAM" id="SSF52738">
    <property type="entry name" value="Methylesterase CheB, C-terminal domain"/>
    <property type="match status" value="1"/>
</dbReference>
<dbReference type="GO" id="GO:0008984">
    <property type="term" value="F:protein-glutamate methylesterase activity"/>
    <property type="evidence" value="ECO:0007669"/>
    <property type="project" value="UniProtKB-EC"/>
</dbReference>
<keyword evidence="1 5" id="KW-0963">Cytoplasm</keyword>
<dbReference type="PROSITE" id="PS50110">
    <property type="entry name" value="RESPONSE_REGULATORY"/>
    <property type="match status" value="1"/>
</dbReference>
<evidence type="ECO:0000256" key="5">
    <source>
        <dbReference type="HAMAP-Rule" id="MF_00099"/>
    </source>
</evidence>
<dbReference type="CDD" id="cd16432">
    <property type="entry name" value="CheB_Rec"/>
    <property type="match status" value="1"/>
</dbReference>
<dbReference type="PANTHER" id="PTHR42872:SF6">
    <property type="entry name" value="PROTEIN-GLUTAMATE METHYLESTERASE_PROTEIN-GLUTAMINE GLUTAMINASE"/>
    <property type="match status" value="1"/>
</dbReference>
<dbReference type="EC" id="3.1.1.61" evidence="5"/>
<feature type="modified residue" description="4-aspartylphosphate" evidence="5 7">
    <location>
        <position position="56"/>
    </location>
</feature>
<comment type="catalytic activity">
    <reaction evidence="5">
        <text>L-glutaminyl-[protein] + H2O = L-glutamyl-[protein] + NH4(+)</text>
        <dbReference type="Rhea" id="RHEA:16441"/>
        <dbReference type="Rhea" id="RHEA-COMP:10207"/>
        <dbReference type="Rhea" id="RHEA-COMP:10208"/>
        <dbReference type="ChEBI" id="CHEBI:15377"/>
        <dbReference type="ChEBI" id="CHEBI:28938"/>
        <dbReference type="ChEBI" id="CHEBI:29973"/>
        <dbReference type="ChEBI" id="CHEBI:30011"/>
        <dbReference type="EC" id="3.5.1.44"/>
    </reaction>
</comment>
<dbReference type="SMART" id="SM00448">
    <property type="entry name" value="REC"/>
    <property type="match status" value="1"/>
</dbReference>
<dbReference type="SUPFAM" id="SSF52172">
    <property type="entry name" value="CheY-like"/>
    <property type="match status" value="1"/>
</dbReference>
<feature type="active site" evidence="5 6">
    <location>
        <position position="174"/>
    </location>
</feature>
<comment type="PTM">
    <text evidence="5">Phosphorylated by CheA. Phosphorylation of the N-terminal regulatory domain activates the methylesterase activity.</text>
</comment>
<dbReference type="PROSITE" id="PS50122">
    <property type="entry name" value="CHEB"/>
    <property type="match status" value="1"/>
</dbReference>
<comment type="caution">
    <text evidence="10">The sequence shown here is derived from an EMBL/GenBank/DDBJ whole genome shotgun (WGS) entry which is preliminary data.</text>
</comment>
<dbReference type="Gene3D" id="3.40.50.180">
    <property type="entry name" value="Methylesterase CheB, C-terminal domain"/>
    <property type="match status" value="1"/>
</dbReference>
<dbReference type="InterPro" id="IPR035909">
    <property type="entry name" value="CheB_C"/>
</dbReference>
<dbReference type="Pfam" id="PF01339">
    <property type="entry name" value="CheB_methylest"/>
    <property type="match status" value="1"/>
</dbReference>
<dbReference type="PIRSF" id="PIRSF000876">
    <property type="entry name" value="RR_chemtxs_CheB"/>
    <property type="match status" value="1"/>
</dbReference>
<dbReference type="Gene3D" id="3.40.50.2300">
    <property type="match status" value="1"/>
</dbReference>
<dbReference type="InterPro" id="IPR008248">
    <property type="entry name" value="CheB-like"/>
</dbReference>
<keyword evidence="2 5" id="KW-0145">Chemotaxis</keyword>
<dbReference type="Pfam" id="PF00072">
    <property type="entry name" value="Response_reg"/>
    <property type="match status" value="1"/>
</dbReference>
<dbReference type="CDD" id="cd17541">
    <property type="entry name" value="REC_CheB-like"/>
    <property type="match status" value="1"/>
</dbReference>
<name>A0ABW4YB57_9GAMM</name>
<dbReference type="Proteomes" id="UP001597337">
    <property type="component" value="Unassembled WGS sequence"/>
</dbReference>
<dbReference type="NCBIfam" id="NF001965">
    <property type="entry name" value="PRK00742.1"/>
    <property type="match status" value="1"/>
</dbReference>
<comment type="domain">
    <text evidence="5">Contains a C-terminal catalytic domain, and an N-terminal region which modulates catalytic activity.</text>
</comment>
<dbReference type="RefSeq" id="WP_386026117.1">
    <property type="nucleotide sequence ID" value="NZ_JBHUHX010000018.1"/>
</dbReference>
<evidence type="ECO:0000313" key="10">
    <source>
        <dbReference type="EMBL" id="MFD2112108.1"/>
    </source>
</evidence>
<comment type="similarity">
    <text evidence="5">Belongs to the CheB family.</text>
</comment>
<dbReference type="InterPro" id="IPR000673">
    <property type="entry name" value="Sig_transdc_resp-reg_Me-estase"/>
</dbReference>
<feature type="domain" description="Response regulatory" evidence="8">
    <location>
        <begin position="5"/>
        <end position="122"/>
    </location>
</feature>
<keyword evidence="5 7" id="KW-0597">Phosphoprotein</keyword>
<protein>
    <recommendedName>
        <fullName evidence="5">Protein-glutamate methylesterase/protein-glutamine glutaminase</fullName>
        <ecNumber evidence="5">3.1.1.61</ecNumber>
        <ecNumber evidence="5">3.5.1.44</ecNumber>
    </recommendedName>
</protein>
<feature type="active site" evidence="5 6">
    <location>
        <position position="296"/>
    </location>
</feature>
<accession>A0ABW4YB57</accession>
<feature type="domain" description="CheB-type methylesterase" evidence="9">
    <location>
        <begin position="162"/>
        <end position="351"/>
    </location>
</feature>
<comment type="catalytic activity">
    <reaction evidence="4 5">
        <text>[protein]-L-glutamate 5-O-methyl ester + H2O = L-glutamyl-[protein] + methanol + H(+)</text>
        <dbReference type="Rhea" id="RHEA:23236"/>
        <dbReference type="Rhea" id="RHEA-COMP:10208"/>
        <dbReference type="Rhea" id="RHEA-COMP:10311"/>
        <dbReference type="ChEBI" id="CHEBI:15377"/>
        <dbReference type="ChEBI" id="CHEBI:15378"/>
        <dbReference type="ChEBI" id="CHEBI:17790"/>
        <dbReference type="ChEBI" id="CHEBI:29973"/>
        <dbReference type="ChEBI" id="CHEBI:82795"/>
        <dbReference type="EC" id="3.1.1.61"/>
    </reaction>
</comment>
<dbReference type="PANTHER" id="PTHR42872">
    <property type="entry name" value="PROTEIN-GLUTAMATE METHYLESTERASE/PROTEIN-GLUTAMINE GLUTAMINASE"/>
    <property type="match status" value="1"/>
</dbReference>
<sequence>MSPVKVMVVDDSALVRQTLRDLLDADPDIEVVATAQDPYVAAEKLRKVVPDVITLDVEMPRMDGVTFLEKLMRQHPIPVVICSSLVGAGTETLMRALEAGAVDIIQKPAMGTRRFLEESRVLITDAVKAAAQACLRPGPAPRPPRKLSADAVLERPGTKAMAETTDKVIVIGASTGGTEAIREVLMAMPLGCPGIVIVQHMPEGFTRSFSERLDGLCRIRVKEAQNGDPVLRGQALIAPGNRHTLLKRSGARYYVEVKDGPLVSRHRPSVDVLFRSTARYAGRNAVAAILTGMGDDGAEGLHELFEAGAWTCAQDEATSVVYGMPKEAVRHGGTQRQLPLERIAAAMLMAS</sequence>
<dbReference type="NCBIfam" id="NF009206">
    <property type="entry name" value="PRK12555.1"/>
    <property type="match status" value="1"/>
</dbReference>
<comment type="function">
    <text evidence="5">Involved in chemotaxis. Part of a chemotaxis signal transduction system that modulates chemotaxis in response to various stimuli. Catalyzes the demethylation of specific methylglutamate residues introduced into the chemoreceptors (methyl-accepting chemotaxis proteins or MCP) by CheR. Also mediates the irreversible deamidation of specific glutamine residues to glutamic acid.</text>
</comment>
<evidence type="ECO:0000256" key="3">
    <source>
        <dbReference type="ARBA" id="ARBA00022801"/>
    </source>
</evidence>
<comment type="subcellular location">
    <subcellularLocation>
        <location evidence="5">Cytoplasm</location>
    </subcellularLocation>
</comment>
<organism evidence="10 11">
    <name type="scientific">Thiorhodococcus fuscus</name>
    <dbReference type="NCBI Taxonomy" id="527200"/>
    <lineage>
        <taxon>Bacteria</taxon>
        <taxon>Pseudomonadati</taxon>
        <taxon>Pseudomonadota</taxon>
        <taxon>Gammaproteobacteria</taxon>
        <taxon>Chromatiales</taxon>
        <taxon>Chromatiaceae</taxon>
        <taxon>Thiorhodococcus</taxon>
    </lineage>
</organism>
<dbReference type="InterPro" id="IPR011006">
    <property type="entry name" value="CheY-like_superfamily"/>
</dbReference>
<keyword evidence="11" id="KW-1185">Reference proteome</keyword>
<proteinExistence type="inferred from homology"/>
<dbReference type="InterPro" id="IPR001789">
    <property type="entry name" value="Sig_transdc_resp-reg_receiver"/>
</dbReference>
<dbReference type="HAMAP" id="MF_00099">
    <property type="entry name" value="CheB_chemtxs"/>
    <property type="match status" value="1"/>
</dbReference>
<evidence type="ECO:0000256" key="7">
    <source>
        <dbReference type="PROSITE-ProRule" id="PRU00169"/>
    </source>
</evidence>
<evidence type="ECO:0000259" key="8">
    <source>
        <dbReference type="PROSITE" id="PS50110"/>
    </source>
</evidence>
<evidence type="ECO:0000256" key="1">
    <source>
        <dbReference type="ARBA" id="ARBA00022490"/>
    </source>
</evidence>
<evidence type="ECO:0000256" key="2">
    <source>
        <dbReference type="ARBA" id="ARBA00022500"/>
    </source>
</evidence>
<evidence type="ECO:0000259" key="9">
    <source>
        <dbReference type="PROSITE" id="PS50122"/>
    </source>
</evidence>
<evidence type="ECO:0000256" key="6">
    <source>
        <dbReference type="PROSITE-ProRule" id="PRU00050"/>
    </source>
</evidence>
<evidence type="ECO:0000313" key="11">
    <source>
        <dbReference type="Proteomes" id="UP001597337"/>
    </source>
</evidence>
<keyword evidence="3 5" id="KW-0378">Hydrolase</keyword>
<dbReference type="EMBL" id="JBHUHX010000018">
    <property type="protein sequence ID" value="MFD2112108.1"/>
    <property type="molecule type" value="Genomic_DNA"/>
</dbReference>
<reference evidence="11" key="1">
    <citation type="journal article" date="2019" name="Int. J. Syst. Evol. Microbiol.">
        <title>The Global Catalogue of Microorganisms (GCM) 10K type strain sequencing project: providing services to taxonomists for standard genome sequencing and annotation.</title>
        <authorList>
            <consortium name="The Broad Institute Genomics Platform"/>
            <consortium name="The Broad Institute Genome Sequencing Center for Infectious Disease"/>
            <person name="Wu L."/>
            <person name="Ma J."/>
        </authorList>
    </citation>
    <scope>NUCLEOTIDE SEQUENCE [LARGE SCALE GENOMIC DNA]</scope>
    <source>
        <strain evidence="11">KACC 12597</strain>
    </source>
</reference>